<proteinExistence type="predicted"/>
<gene>
    <name evidence="1" type="ORF">EBB06_10220</name>
</gene>
<sequence length="106" mass="11067">MARFQDVLAALPACDHLDALELSDATGNAVARLANQPGTAGSVKVYHALFQQFGAIDAAAANKGLELYAEHTDDARAHPGKHPNIDRLLAIADGAPALAVTLIQRS</sequence>
<dbReference type="PIRSF" id="PIRSF019302">
    <property type="entry name" value="UCP019302"/>
    <property type="match status" value="1"/>
</dbReference>
<dbReference type="RefSeq" id="WP_129213088.1">
    <property type="nucleotide sequence ID" value="NZ_REGR01000010.1"/>
</dbReference>
<dbReference type="Pfam" id="PF10084">
    <property type="entry name" value="DUF2322"/>
    <property type="match status" value="1"/>
</dbReference>
<protein>
    <submittedName>
        <fullName evidence="1">DUF2322 family protein</fullName>
    </submittedName>
</protein>
<reference evidence="1 2" key="1">
    <citation type="submission" date="2018-10" db="EMBL/GenBank/DDBJ databases">
        <title>Draft genome of Fastidiocella sp. strain 375T, a bacterium isolated from a karstic cave dripping water.</title>
        <authorList>
            <person name="Coelho C."/>
            <person name="Verissimo A."/>
            <person name="Tiago I."/>
        </authorList>
    </citation>
    <scope>NUCLEOTIDE SEQUENCE [LARGE SCALE GENOMIC DNA]</scope>
    <source>
        <strain evidence="1 2">CAVE-375</strain>
    </source>
</reference>
<organism evidence="1 2">
    <name type="scientific">Crenobacter cavernae</name>
    <dbReference type="NCBI Taxonomy" id="2290923"/>
    <lineage>
        <taxon>Bacteria</taxon>
        <taxon>Pseudomonadati</taxon>
        <taxon>Pseudomonadota</taxon>
        <taxon>Betaproteobacteria</taxon>
        <taxon>Neisseriales</taxon>
        <taxon>Neisseriaceae</taxon>
        <taxon>Crenobacter</taxon>
    </lineage>
</organism>
<dbReference type="EMBL" id="REGR01000010">
    <property type="protein sequence ID" value="RXZ43346.1"/>
    <property type="molecule type" value="Genomic_DNA"/>
</dbReference>
<dbReference type="Proteomes" id="UP000290682">
    <property type="component" value="Unassembled WGS sequence"/>
</dbReference>
<dbReference type="InterPro" id="IPR016755">
    <property type="entry name" value="UCP019302"/>
</dbReference>
<evidence type="ECO:0000313" key="1">
    <source>
        <dbReference type="EMBL" id="RXZ43346.1"/>
    </source>
</evidence>
<evidence type="ECO:0000313" key="2">
    <source>
        <dbReference type="Proteomes" id="UP000290682"/>
    </source>
</evidence>
<keyword evidence="2" id="KW-1185">Reference proteome</keyword>
<accession>A0ABY0FEP0</accession>
<name>A0ABY0FEP0_9NEIS</name>
<comment type="caution">
    <text evidence="1">The sequence shown here is derived from an EMBL/GenBank/DDBJ whole genome shotgun (WGS) entry which is preliminary data.</text>
</comment>